<keyword evidence="3" id="KW-1185">Reference proteome</keyword>
<dbReference type="EMBL" id="CAJHNH020001913">
    <property type="protein sequence ID" value="CAG5124938.1"/>
    <property type="molecule type" value="Genomic_DNA"/>
</dbReference>
<protein>
    <submittedName>
        <fullName evidence="2">Uncharacterized protein</fullName>
    </submittedName>
</protein>
<feature type="region of interest" description="Disordered" evidence="1">
    <location>
        <begin position="164"/>
        <end position="191"/>
    </location>
</feature>
<evidence type="ECO:0000313" key="2">
    <source>
        <dbReference type="EMBL" id="CAG5124938.1"/>
    </source>
</evidence>
<evidence type="ECO:0000313" key="3">
    <source>
        <dbReference type="Proteomes" id="UP000678393"/>
    </source>
</evidence>
<dbReference type="AlphaFoldDB" id="A0A8S3Z9S4"/>
<evidence type="ECO:0000256" key="1">
    <source>
        <dbReference type="SAM" id="MobiDB-lite"/>
    </source>
</evidence>
<accession>A0A8S3Z9S4</accession>
<gene>
    <name evidence="2" type="ORF">CUNI_LOCUS10496</name>
</gene>
<organism evidence="2 3">
    <name type="scientific">Candidula unifasciata</name>
    <dbReference type="NCBI Taxonomy" id="100452"/>
    <lineage>
        <taxon>Eukaryota</taxon>
        <taxon>Metazoa</taxon>
        <taxon>Spiralia</taxon>
        <taxon>Lophotrochozoa</taxon>
        <taxon>Mollusca</taxon>
        <taxon>Gastropoda</taxon>
        <taxon>Heterobranchia</taxon>
        <taxon>Euthyneura</taxon>
        <taxon>Panpulmonata</taxon>
        <taxon>Eupulmonata</taxon>
        <taxon>Stylommatophora</taxon>
        <taxon>Helicina</taxon>
        <taxon>Helicoidea</taxon>
        <taxon>Geomitridae</taxon>
        <taxon>Candidula</taxon>
    </lineage>
</organism>
<name>A0A8S3Z9S4_9EUPU</name>
<dbReference type="Proteomes" id="UP000678393">
    <property type="component" value="Unassembled WGS sequence"/>
</dbReference>
<proteinExistence type="predicted"/>
<comment type="caution">
    <text evidence="2">The sequence shown here is derived from an EMBL/GenBank/DDBJ whole genome shotgun (WGS) entry which is preliminary data.</text>
</comment>
<feature type="region of interest" description="Disordered" evidence="1">
    <location>
        <begin position="97"/>
        <end position="120"/>
    </location>
</feature>
<reference evidence="2" key="1">
    <citation type="submission" date="2021-04" db="EMBL/GenBank/DDBJ databases">
        <authorList>
            <consortium name="Molecular Ecology Group"/>
        </authorList>
    </citation>
    <scope>NUCLEOTIDE SEQUENCE</scope>
</reference>
<feature type="compositionally biased region" description="Basic and acidic residues" evidence="1">
    <location>
        <begin position="164"/>
        <end position="174"/>
    </location>
</feature>
<sequence>MADIKSDSMEADTYSQRVRQLSGSFLSFISEAGRIFTGRTADSHKAAVTEEAKLEGDAVDKFPIIVVNKATRSEPENVQISVEDKVGMMVIYEDSVAEDKSQSDLAEKSHSDLADKSHYDKASQLDTDLASQLPSDLANKLDSDLADKLPGHLAKKSRVLVAKLRSDEGDKAHSDVTGSSQAGSEPRNTKL</sequence>